<evidence type="ECO:0000259" key="1">
    <source>
        <dbReference type="Pfam" id="PF13088"/>
    </source>
</evidence>
<accession>A0A7W9SNE7</accession>
<dbReference type="EMBL" id="JACHGW010000001">
    <property type="protein sequence ID" value="MBB6049048.1"/>
    <property type="molecule type" value="Genomic_DNA"/>
</dbReference>
<comment type="caution">
    <text evidence="2">The sequence shown here is derived from an EMBL/GenBank/DDBJ whole genome shotgun (WGS) entry which is preliminary data.</text>
</comment>
<proteinExistence type="predicted"/>
<protein>
    <submittedName>
        <fullName evidence="2">Putative neuraminidase</fullName>
    </submittedName>
</protein>
<feature type="domain" description="Sialidase" evidence="1">
    <location>
        <begin position="32"/>
        <end position="298"/>
    </location>
</feature>
<sequence length="322" mass="35833">MKRLETITQEPIYTEATFPECHASTVALCGKTLVAAWFGGTHEKHPDVGIWLSRREGSKWSAPVRVAKIDETAHWNPVLFYGPDKTLHLWFKTGATIPHWKTFTMTSRDSGKTWSAARELVPGDDTGGRGPVKNKPILLADGTLLAGASSEQGTWEAFFDRSSDNGKTWQRTPNLDRTALGEKHGIIQATMWESAPGKLHALLRSSCGYCPRTDSDDNGRTWKPVYDSKLPNNNSGIDLARLPDGTLALAHNPVVGNWAARTPLRIALSFDNGVTWPSFVDIETEPKMEFSYPAIIPVGKNELAVTYTWKRKQIHFWHGKLV</sequence>
<keyword evidence="3" id="KW-1185">Reference proteome</keyword>
<dbReference type="AlphaFoldDB" id="A0A7W9SNE7"/>
<dbReference type="InterPro" id="IPR036278">
    <property type="entry name" value="Sialidase_sf"/>
</dbReference>
<dbReference type="SUPFAM" id="SSF50939">
    <property type="entry name" value="Sialidases"/>
    <property type="match status" value="1"/>
</dbReference>
<evidence type="ECO:0000313" key="3">
    <source>
        <dbReference type="Proteomes" id="UP000520814"/>
    </source>
</evidence>
<dbReference type="RefSeq" id="WP_184192668.1">
    <property type="nucleotide sequence ID" value="NZ_JACHGW010000001.1"/>
</dbReference>
<dbReference type="Pfam" id="PF13088">
    <property type="entry name" value="BNR_2"/>
    <property type="match status" value="1"/>
</dbReference>
<reference evidence="2 3" key="1">
    <citation type="submission" date="2020-08" db="EMBL/GenBank/DDBJ databases">
        <title>Genomic Encyclopedia of Type Strains, Phase IV (KMG-IV): sequencing the most valuable type-strain genomes for metagenomic binning, comparative biology and taxonomic classification.</title>
        <authorList>
            <person name="Goeker M."/>
        </authorList>
    </citation>
    <scope>NUCLEOTIDE SEQUENCE [LARGE SCALE GENOMIC DNA]</scope>
    <source>
        <strain evidence="2 3">DSM 23562</strain>
    </source>
</reference>
<dbReference type="Proteomes" id="UP000520814">
    <property type="component" value="Unassembled WGS sequence"/>
</dbReference>
<dbReference type="InterPro" id="IPR011040">
    <property type="entry name" value="Sialidase"/>
</dbReference>
<dbReference type="PANTHER" id="PTHR43752">
    <property type="entry name" value="BNR/ASP-BOX REPEAT FAMILY PROTEIN"/>
    <property type="match status" value="1"/>
</dbReference>
<gene>
    <name evidence="2" type="ORF">HNQ39_000810</name>
</gene>
<name>A0A7W9SNE7_ARMRO</name>
<organism evidence="2 3">
    <name type="scientific">Armatimonas rosea</name>
    <dbReference type="NCBI Taxonomy" id="685828"/>
    <lineage>
        <taxon>Bacteria</taxon>
        <taxon>Bacillati</taxon>
        <taxon>Armatimonadota</taxon>
        <taxon>Armatimonadia</taxon>
        <taxon>Armatimonadales</taxon>
        <taxon>Armatimonadaceae</taxon>
        <taxon>Armatimonas</taxon>
    </lineage>
</organism>
<dbReference type="Gene3D" id="2.120.10.10">
    <property type="match status" value="1"/>
</dbReference>
<evidence type="ECO:0000313" key="2">
    <source>
        <dbReference type="EMBL" id="MBB6049048.1"/>
    </source>
</evidence>
<dbReference type="CDD" id="cd15482">
    <property type="entry name" value="Sialidase_non-viral"/>
    <property type="match status" value="1"/>
</dbReference>
<dbReference type="PANTHER" id="PTHR43752:SF2">
    <property type="entry name" value="BNR_ASP-BOX REPEAT FAMILY PROTEIN"/>
    <property type="match status" value="1"/>
</dbReference>